<accession>A0AAE1UIJ3</accession>
<feature type="modified residue" description="N6-(pyridoxal phosphate)lysine" evidence="5">
    <location>
        <position position="63"/>
    </location>
</feature>
<comment type="similarity">
    <text evidence="6">Belongs to the Orn/Lys/Arg decarboxylase class-II family.</text>
</comment>
<evidence type="ECO:0000256" key="6">
    <source>
        <dbReference type="RuleBase" id="RU003737"/>
    </source>
</evidence>
<dbReference type="Proteomes" id="UP001292094">
    <property type="component" value="Unassembled WGS sequence"/>
</dbReference>
<evidence type="ECO:0000259" key="8">
    <source>
        <dbReference type="Pfam" id="PF00278"/>
    </source>
</evidence>
<dbReference type="PANTHER" id="PTHR43727">
    <property type="entry name" value="DIAMINOPIMELATE DECARBOXYLASE"/>
    <property type="match status" value="1"/>
</dbReference>
<name>A0AAE1UIJ3_9EUCA</name>
<feature type="region of interest" description="Disordered" evidence="7">
    <location>
        <begin position="263"/>
        <end position="321"/>
    </location>
</feature>
<evidence type="ECO:0000259" key="9">
    <source>
        <dbReference type="Pfam" id="PF02784"/>
    </source>
</evidence>
<evidence type="ECO:0000256" key="5">
    <source>
        <dbReference type="PIRSR" id="PIRSR600183-50"/>
    </source>
</evidence>
<evidence type="ECO:0000313" key="10">
    <source>
        <dbReference type="EMBL" id="KAK4319804.1"/>
    </source>
</evidence>
<keyword evidence="4" id="KW-0456">Lyase</keyword>
<evidence type="ECO:0000313" key="11">
    <source>
        <dbReference type="Proteomes" id="UP001292094"/>
    </source>
</evidence>
<keyword evidence="11" id="KW-1185">Reference proteome</keyword>
<feature type="compositionally biased region" description="Low complexity" evidence="7">
    <location>
        <begin position="271"/>
        <end position="291"/>
    </location>
</feature>
<dbReference type="PRINTS" id="PR01179">
    <property type="entry name" value="ODADCRBXLASE"/>
</dbReference>
<evidence type="ECO:0008006" key="12">
    <source>
        <dbReference type="Google" id="ProtNLM"/>
    </source>
</evidence>
<dbReference type="FunFam" id="3.20.20.10:FF:000003">
    <property type="entry name" value="Diaminopimelate decarboxylase"/>
    <property type="match status" value="1"/>
</dbReference>
<dbReference type="InterPro" id="IPR029066">
    <property type="entry name" value="PLP-binding_barrel"/>
</dbReference>
<reference evidence="10" key="1">
    <citation type="submission" date="2023-11" db="EMBL/GenBank/DDBJ databases">
        <title>Genome assemblies of two species of porcelain crab, Petrolisthes cinctipes and Petrolisthes manimaculis (Anomura: Porcellanidae).</title>
        <authorList>
            <person name="Angst P."/>
        </authorList>
    </citation>
    <scope>NUCLEOTIDE SEQUENCE</scope>
    <source>
        <strain evidence="10">PB745_02</strain>
        <tissue evidence="10">Gill</tissue>
    </source>
</reference>
<evidence type="ECO:0000256" key="3">
    <source>
        <dbReference type="ARBA" id="ARBA00022898"/>
    </source>
</evidence>
<dbReference type="Pfam" id="PF00278">
    <property type="entry name" value="Orn_DAP_Arg_deC"/>
    <property type="match status" value="1"/>
</dbReference>
<dbReference type="InterPro" id="IPR000183">
    <property type="entry name" value="Orn/DAP/Arg_de-COase"/>
</dbReference>
<feature type="active site" description="Proton donor" evidence="5">
    <location>
        <position position="542"/>
    </location>
</feature>
<dbReference type="SUPFAM" id="SSF51419">
    <property type="entry name" value="PLP-binding barrel"/>
    <property type="match status" value="1"/>
</dbReference>
<evidence type="ECO:0000256" key="2">
    <source>
        <dbReference type="ARBA" id="ARBA00022793"/>
    </source>
</evidence>
<gene>
    <name evidence="10" type="ORF">Pmani_009291</name>
</gene>
<dbReference type="Gene3D" id="2.40.37.10">
    <property type="entry name" value="Lyase, Ornithine Decarboxylase, Chain A, domain 1"/>
    <property type="match status" value="1"/>
</dbReference>
<dbReference type="GO" id="GO:0008836">
    <property type="term" value="F:diaminopimelate decarboxylase activity"/>
    <property type="evidence" value="ECO:0007669"/>
    <property type="project" value="TreeGrafter"/>
</dbReference>
<evidence type="ECO:0000256" key="1">
    <source>
        <dbReference type="ARBA" id="ARBA00001933"/>
    </source>
</evidence>
<feature type="compositionally biased region" description="Polar residues" evidence="7">
    <location>
        <begin position="292"/>
        <end position="307"/>
    </location>
</feature>
<dbReference type="InterPro" id="IPR009006">
    <property type="entry name" value="Ala_racemase/Decarboxylase_C"/>
</dbReference>
<dbReference type="Gene3D" id="3.20.20.10">
    <property type="entry name" value="Alanine racemase"/>
    <property type="match status" value="1"/>
</dbReference>
<feature type="domain" description="Orn/DAP/Arg decarboxylase 2 C-terminal" evidence="8">
    <location>
        <begin position="419"/>
        <end position="479"/>
    </location>
</feature>
<evidence type="ECO:0000256" key="7">
    <source>
        <dbReference type="SAM" id="MobiDB-lite"/>
    </source>
</evidence>
<dbReference type="InterPro" id="IPR022643">
    <property type="entry name" value="De-COase2_C"/>
</dbReference>
<dbReference type="SUPFAM" id="SSF50621">
    <property type="entry name" value="Alanine racemase C-terminal domain-like"/>
    <property type="match status" value="2"/>
</dbReference>
<dbReference type="Pfam" id="PF02784">
    <property type="entry name" value="Orn_Arg_deC_N"/>
    <property type="match status" value="1"/>
</dbReference>
<protein>
    <recommendedName>
        <fullName evidence="12">Diaminopimelate decarboxylase</fullName>
    </recommendedName>
</protein>
<keyword evidence="2" id="KW-0210">Decarboxylase</keyword>
<keyword evidence="3 5" id="KW-0663">Pyridoxal phosphate</keyword>
<dbReference type="InterPro" id="IPR022644">
    <property type="entry name" value="De-COase2_N"/>
</dbReference>
<feature type="domain" description="Orn/DAP/Arg decarboxylase 2 N-terminal" evidence="9">
    <location>
        <begin position="43"/>
        <end position="257"/>
    </location>
</feature>
<dbReference type="AlphaFoldDB" id="A0AAE1UIJ3"/>
<comment type="caution">
    <text evidence="10">The sequence shown here is derived from an EMBL/GenBank/DDBJ whole genome shotgun (WGS) entry which is preliminary data.</text>
</comment>
<proteinExistence type="inferred from homology"/>
<sequence>MNGSLHCDGMPMEILREDLRQEFGHGSSPTFVYSHSTLVANTHSYTSALDTLGSRGVLSYSLKANSNPALLKVLREAGVSMATCVSGNEVLMALKVGFPAHQIILNGNGKRRWEVELAVKKGSLLNVDSLFDAHQIIQVARTHVVVEEKKKARVLLRLNPAIDAHTHPYLATALTHSKFGVEKSQVEQVLQVLYEARDSVNVEGVHIHIGSAVTRIILYTKLMTAALTTLDQIRRSGWTAASTINLGGGLDVSYIPPSNNFHTTPTADYPSSSNNLDTTSSANSSSNKTDTIQSADSPTSVLTTTHTPDFPPRNVNTSQNGRVVTSTYKAAGYNTTTPTTTTSSEHHIMYPANGVPLPPPPPSQSSSLASPGELVNSLLPLLPSDVVLILEPGRSIVATAGVHGGDMTSVTGVFYEYLTGVVMTEVVGVKSSGGKQFVVVDAAMTEVIRPALYGARHVITPVTIQARGAAEEEKNTAAGITEESAGGGVVETSAGNGVMVEEEESAGGIKQESAGGVIKSSSAAGAAEGGGVVEVDVVGPVCECSDVLCKGCVLPSLPSPGAALVVWTAGAYCSTMASHYNLRPHAPEVIVSGPGRYKVIRRPQQFEEVIGNCVWE</sequence>
<comment type="cofactor">
    <cofactor evidence="1 5">
        <name>pyridoxal 5'-phosphate</name>
        <dbReference type="ChEBI" id="CHEBI:597326"/>
    </cofactor>
</comment>
<organism evidence="10 11">
    <name type="scientific">Petrolisthes manimaculis</name>
    <dbReference type="NCBI Taxonomy" id="1843537"/>
    <lineage>
        <taxon>Eukaryota</taxon>
        <taxon>Metazoa</taxon>
        <taxon>Ecdysozoa</taxon>
        <taxon>Arthropoda</taxon>
        <taxon>Crustacea</taxon>
        <taxon>Multicrustacea</taxon>
        <taxon>Malacostraca</taxon>
        <taxon>Eumalacostraca</taxon>
        <taxon>Eucarida</taxon>
        <taxon>Decapoda</taxon>
        <taxon>Pleocyemata</taxon>
        <taxon>Anomura</taxon>
        <taxon>Galatheoidea</taxon>
        <taxon>Porcellanidae</taxon>
        <taxon>Petrolisthes</taxon>
    </lineage>
</organism>
<dbReference type="EMBL" id="JAWZYT010000721">
    <property type="protein sequence ID" value="KAK4319804.1"/>
    <property type="molecule type" value="Genomic_DNA"/>
</dbReference>
<evidence type="ECO:0000256" key="4">
    <source>
        <dbReference type="ARBA" id="ARBA00023239"/>
    </source>
</evidence>
<dbReference type="GO" id="GO:0009089">
    <property type="term" value="P:lysine biosynthetic process via diaminopimelate"/>
    <property type="evidence" value="ECO:0007669"/>
    <property type="project" value="TreeGrafter"/>
</dbReference>
<dbReference type="PANTHER" id="PTHR43727:SF2">
    <property type="entry name" value="GROUP IV DECARBOXYLASE"/>
    <property type="match status" value="1"/>
</dbReference>